<protein>
    <recommendedName>
        <fullName evidence="5">RepB-like DNA primase domain-containing protein</fullName>
    </recommendedName>
</protein>
<gene>
    <name evidence="3" type="ORF">SBA_ch1_10310</name>
</gene>
<name>A0ABM7G2S0_9SPHN</name>
<dbReference type="InterPro" id="IPR014819">
    <property type="entry name" value="PriCT_2"/>
</dbReference>
<accession>A0ABM7G2S0</accession>
<dbReference type="Gene3D" id="3.30.70.1790">
    <property type="entry name" value="RepB DNA-primase, N-terminal domain"/>
    <property type="match status" value="1"/>
</dbReference>
<reference evidence="3" key="1">
    <citation type="submission" date="2018-07" db="EMBL/GenBank/DDBJ databases">
        <title>Complete genome sequence of Sphingomonas bisphenolicum strain AO1, a bisphenol A degradative bacterium isolated from Japanese farm field.</title>
        <authorList>
            <person name="Murakami M."/>
            <person name="Koh M."/>
            <person name="Koba S."/>
            <person name="Matsumura Y."/>
        </authorList>
    </citation>
    <scope>NUCLEOTIDE SEQUENCE</scope>
    <source>
        <strain evidence="3">AO1</strain>
    </source>
</reference>
<evidence type="ECO:0000259" key="1">
    <source>
        <dbReference type="Pfam" id="PF08707"/>
    </source>
</evidence>
<evidence type="ECO:0000313" key="4">
    <source>
        <dbReference type="Proteomes" id="UP001059971"/>
    </source>
</evidence>
<organism evidence="3 4">
    <name type="scientific">Sphingomonas bisphenolicum</name>
    <dbReference type="NCBI Taxonomy" id="296544"/>
    <lineage>
        <taxon>Bacteria</taxon>
        <taxon>Pseudomonadati</taxon>
        <taxon>Pseudomonadota</taxon>
        <taxon>Alphaproteobacteria</taxon>
        <taxon>Sphingomonadales</taxon>
        <taxon>Sphingomonadaceae</taxon>
        <taxon>Sphingomonas</taxon>
    </lineage>
</organism>
<evidence type="ECO:0008006" key="5">
    <source>
        <dbReference type="Google" id="ProtNLM"/>
    </source>
</evidence>
<dbReference type="Pfam" id="PF16793">
    <property type="entry name" value="RepB_primase"/>
    <property type="match status" value="1"/>
</dbReference>
<dbReference type="RefSeq" id="WP_261936132.1">
    <property type="nucleotide sequence ID" value="NZ_AP018817.1"/>
</dbReference>
<proteinExistence type="predicted"/>
<feature type="domain" description="RepB-like DNA primase" evidence="2">
    <location>
        <begin position="107"/>
        <end position="173"/>
    </location>
</feature>
<keyword evidence="4" id="KW-1185">Reference proteome</keyword>
<evidence type="ECO:0000259" key="2">
    <source>
        <dbReference type="Pfam" id="PF16793"/>
    </source>
</evidence>
<dbReference type="EMBL" id="AP018817">
    <property type="protein sequence ID" value="BBF68831.1"/>
    <property type="molecule type" value="Genomic_DNA"/>
</dbReference>
<dbReference type="Proteomes" id="UP001059971">
    <property type="component" value="Chromosome 1"/>
</dbReference>
<evidence type="ECO:0000313" key="3">
    <source>
        <dbReference type="EMBL" id="BBF68831.1"/>
    </source>
</evidence>
<dbReference type="Pfam" id="PF08707">
    <property type="entry name" value="PriCT_2"/>
    <property type="match status" value="1"/>
</dbReference>
<feature type="domain" description="Primase C-terminal 2" evidence="1">
    <location>
        <begin position="253"/>
        <end position="317"/>
    </location>
</feature>
<dbReference type="InterPro" id="IPR039459">
    <property type="entry name" value="RepB-like_DNA_primase_dom"/>
</dbReference>
<sequence>MPTIPTEMDDAPRQVSAQAITFLAAIGRTSPLAFRAIMDDKARKGMGAQQMTAPFDQAMQTLRRWNDAGYGIFVQVNASDGQGVTAANISAATCFFADFDGTPLENVDRLGIAPHVVVETSPGKRHYYWRVIGIALDQFTAVQKRLIALFGSDKSIHDLPRIMRLPGFLHQKNPDAPTLVTCTVTDGLAPYSISEFMMALAEAEKAHGTGASEGRSRADTIAALAQPKAGKAELARTEAALRHLIGKDGLAIDDYSDWSRLGIALKNSYGEDGFALFLKLSSEDDSFNGEDDVRKHWNGVKTDRPASQRLTIATYIAKAKEAGWVDAAEQSAGGGGGGKAKPDAASIILDQAAAAGDEVFLSPDGKAYVRVEQTQAGGKPRHVTLPLDGQDYRGILSLRYHEQQIVKTAPKDQVSAAVGILHARARQADVRHPVHLRVAHHDGRVYVNLDPQQGVVAEIDPSGWRIMDKEPPVHFVVGSRGPLPMPVAGGTLETFGKHFNVSADDLNRVIGFLLSIFNAEGAYPILLIEGVAGSAKSNLGDKALALVDPPIGDRQAARFSMAEEERNLHIQASRCSMLYLDNISVFSAEVADQLCRLASGAASSHRVLYSSADEQLFFVRRPCIVSCIATPSNRGDLLSRSLRITATTLAKRRTEAAVWRDFDADAGKMVGFLLDCVSAGLRNGAAVAARVEAGELVLPRLADFAAWVEAAGGPMRLEAGGFAALLNAEQESMQRKAVEGHPLIEALGTYFQKPGATIVDRTARDLRDMLGAHARFESLPPVNQFSTMFRRLADGLRTSGFDVTEAFDKKRKVATFTIVTNDAFDPETLAADSIARGSANTGGTADDEPMPF</sequence>